<organism evidence="1">
    <name type="scientific">Guillardia theta (strain CCMP2712)</name>
    <name type="common">Cryptophyte</name>
    <dbReference type="NCBI Taxonomy" id="905079"/>
    <lineage>
        <taxon>Eukaryota</taxon>
        <taxon>Cryptophyceae</taxon>
        <taxon>Pyrenomonadales</taxon>
        <taxon>Geminigeraceae</taxon>
        <taxon>Guillardia</taxon>
    </lineage>
</organism>
<evidence type="ECO:0000313" key="1">
    <source>
        <dbReference type="EMBL" id="EKX55336.1"/>
    </source>
</evidence>
<reference evidence="2" key="3">
    <citation type="submission" date="2016-03" db="UniProtKB">
        <authorList>
            <consortium name="EnsemblProtists"/>
        </authorList>
    </citation>
    <scope>IDENTIFICATION</scope>
</reference>
<dbReference type="AlphaFoldDB" id="L1K3G5"/>
<name>L1K3G5_GUITC</name>
<evidence type="ECO:0000313" key="2">
    <source>
        <dbReference type="EnsemblProtists" id="EKX55336"/>
    </source>
</evidence>
<dbReference type="EMBL" id="JH992965">
    <property type="protein sequence ID" value="EKX55336.1"/>
    <property type="molecule type" value="Genomic_DNA"/>
</dbReference>
<dbReference type="RefSeq" id="XP_005842316.1">
    <property type="nucleotide sequence ID" value="XM_005842259.1"/>
</dbReference>
<dbReference type="HOGENOM" id="CLU_1664025_0_0_1"/>
<dbReference type="Proteomes" id="UP000011087">
    <property type="component" value="Unassembled WGS sequence"/>
</dbReference>
<sequence length="159" mass="18855">MVEKIKVIRQEIERRNVQFERFRKNFMEDIKEIQGNIQAINQDQEIEAQDKQFEAEIQAINQDQEIEAQDKQFEAEIQAINQDQEIEAQDKQFEAEIQAIDQDQEIEAQDTDNQAVKKKTMKRRVGGIEIDNIRTEGKRLRVATPAMQAWREKILKKRN</sequence>
<proteinExistence type="predicted"/>
<accession>L1K3G5</accession>
<dbReference type="GeneID" id="17311890"/>
<dbReference type="EnsemblProtists" id="EKX55336">
    <property type="protein sequence ID" value="EKX55336"/>
    <property type="gene ID" value="GUITHDRAFT_99117"/>
</dbReference>
<dbReference type="KEGG" id="gtt:GUITHDRAFT_99117"/>
<dbReference type="PaxDb" id="55529-EKX55336"/>
<keyword evidence="3" id="KW-1185">Reference proteome</keyword>
<evidence type="ECO:0000313" key="3">
    <source>
        <dbReference type="Proteomes" id="UP000011087"/>
    </source>
</evidence>
<reference evidence="1 3" key="1">
    <citation type="journal article" date="2012" name="Nature">
        <title>Algal genomes reveal evolutionary mosaicism and the fate of nucleomorphs.</title>
        <authorList>
            <consortium name="DOE Joint Genome Institute"/>
            <person name="Curtis B.A."/>
            <person name="Tanifuji G."/>
            <person name="Burki F."/>
            <person name="Gruber A."/>
            <person name="Irimia M."/>
            <person name="Maruyama S."/>
            <person name="Arias M.C."/>
            <person name="Ball S.G."/>
            <person name="Gile G.H."/>
            <person name="Hirakawa Y."/>
            <person name="Hopkins J.F."/>
            <person name="Kuo A."/>
            <person name="Rensing S.A."/>
            <person name="Schmutz J."/>
            <person name="Symeonidi A."/>
            <person name="Elias M."/>
            <person name="Eveleigh R.J."/>
            <person name="Herman E.K."/>
            <person name="Klute M.J."/>
            <person name="Nakayama T."/>
            <person name="Obornik M."/>
            <person name="Reyes-Prieto A."/>
            <person name="Armbrust E.V."/>
            <person name="Aves S.J."/>
            <person name="Beiko R.G."/>
            <person name="Coutinho P."/>
            <person name="Dacks J.B."/>
            <person name="Durnford D.G."/>
            <person name="Fast N.M."/>
            <person name="Green B.R."/>
            <person name="Grisdale C.J."/>
            <person name="Hempel F."/>
            <person name="Henrissat B."/>
            <person name="Hoppner M.P."/>
            <person name="Ishida K."/>
            <person name="Kim E."/>
            <person name="Koreny L."/>
            <person name="Kroth P.G."/>
            <person name="Liu Y."/>
            <person name="Malik S.B."/>
            <person name="Maier U.G."/>
            <person name="McRose D."/>
            <person name="Mock T."/>
            <person name="Neilson J.A."/>
            <person name="Onodera N.T."/>
            <person name="Poole A.M."/>
            <person name="Pritham E.J."/>
            <person name="Richards T.A."/>
            <person name="Rocap G."/>
            <person name="Roy S.W."/>
            <person name="Sarai C."/>
            <person name="Schaack S."/>
            <person name="Shirato S."/>
            <person name="Slamovits C.H."/>
            <person name="Spencer D.F."/>
            <person name="Suzuki S."/>
            <person name="Worden A.Z."/>
            <person name="Zauner S."/>
            <person name="Barry K."/>
            <person name="Bell C."/>
            <person name="Bharti A.K."/>
            <person name="Crow J.A."/>
            <person name="Grimwood J."/>
            <person name="Kramer R."/>
            <person name="Lindquist E."/>
            <person name="Lucas S."/>
            <person name="Salamov A."/>
            <person name="McFadden G.I."/>
            <person name="Lane C.E."/>
            <person name="Keeling P.J."/>
            <person name="Gray M.W."/>
            <person name="Grigoriev I.V."/>
            <person name="Archibald J.M."/>
        </authorList>
    </citation>
    <scope>NUCLEOTIDE SEQUENCE</scope>
    <source>
        <strain evidence="1 3">CCMP2712</strain>
    </source>
</reference>
<protein>
    <submittedName>
        <fullName evidence="1 2">Uncharacterized protein</fullName>
    </submittedName>
</protein>
<gene>
    <name evidence="1" type="ORF">GUITHDRAFT_99117</name>
</gene>
<reference evidence="3" key="2">
    <citation type="submission" date="2012-11" db="EMBL/GenBank/DDBJ databases">
        <authorList>
            <person name="Kuo A."/>
            <person name="Curtis B.A."/>
            <person name="Tanifuji G."/>
            <person name="Burki F."/>
            <person name="Gruber A."/>
            <person name="Irimia M."/>
            <person name="Maruyama S."/>
            <person name="Arias M.C."/>
            <person name="Ball S.G."/>
            <person name="Gile G.H."/>
            <person name="Hirakawa Y."/>
            <person name="Hopkins J.F."/>
            <person name="Rensing S.A."/>
            <person name="Schmutz J."/>
            <person name="Symeonidi A."/>
            <person name="Elias M."/>
            <person name="Eveleigh R.J."/>
            <person name="Herman E.K."/>
            <person name="Klute M.J."/>
            <person name="Nakayama T."/>
            <person name="Obornik M."/>
            <person name="Reyes-Prieto A."/>
            <person name="Armbrust E.V."/>
            <person name="Aves S.J."/>
            <person name="Beiko R.G."/>
            <person name="Coutinho P."/>
            <person name="Dacks J.B."/>
            <person name="Durnford D.G."/>
            <person name="Fast N.M."/>
            <person name="Green B.R."/>
            <person name="Grisdale C."/>
            <person name="Hempe F."/>
            <person name="Henrissat B."/>
            <person name="Hoppner M.P."/>
            <person name="Ishida K.-I."/>
            <person name="Kim E."/>
            <person name="Koreny L."/>
            <person name="Kroth P.G."/>
            <person name="Liu Y."/>
            <person name="Malik S.-B."/>
            <person name="Maier U.G."/>
            <person name="McRose D."/>
            <person name="Mock T."/>
            <person name="Neilson J.A."/>
            <person name="Onodera N.T."/>
            <person name="Poole A.M."/>
            <person name="Pritham E.J."/>
            <person name="Richards T.A."/>
            <person name="Rocap G."/>
            <person name="Roy S.W."/>
            <person name="Sarai C."/>
            <person name="Schaack S."/>
            <person name="Shirato S."/>
            <person name="Slamovits C.H."/>
            <person name="Spencer D.F."/>
            <person name="Suzuki S."/>
            <person name="Worden A.Z."/>
            <person name="Zauner S."/>
            <person name="Barry K."/>
            <person name="Bell C."/>
            <person name="Bharti A.K."/>
            <person name="Crow J.A."/>
            <person name="Grimwood J."/>
            <person name="Kramer R."/>
            <person name="Lindquist E."/>
            <person name="Lucas S."/>
            <person name="Salamov A."/>
            <person name="McFadden G.I."/>
            <person name="Lane C.E."/>
            <person name="Keeling P.J."/>
            <person name="Gray M.W."/>
            <person name="Grigoriev I.V."/>
            <person name="Archibald J.M."/>
        </authorList>
    </citation>
    <scope>NUCLEOTIDE SEQUENCE</scope>
    <source>
        <strain evidence="3">CCMP2712</strain>
    </source>
</reference>